<feature type="non-terminal residue" evidence="1">
    <location>
        <position position="71"/>
    </location>
</feature>
<dbReference type="InParanoid" id="A0A0C3CQH4"/>
<name>A0A0C3CQH4_PILCF</name>
<gene>
    <name evidence="1" type="ORF">PILCRDRAFT_809906</name>
</gene>
<organism evidence="1 2">
    <name type="scientific">Piloderma croceum (strain F 1598)</name>
    <dbReference type="NCBI Taxonomy" id="765440"/>
    <lineage>
        <taxon>Eukaryota</taxon>
        <taxon>Fungi</taxon>
        <taxon>Dikarya</taxon>
        <taxon>Basidiomycota</taxon>
        <taxon>Agaricomycotina</taxon>
        <taxon>Agaricomycetes</taxon>
        <taxon>Agaricomycetidae</taxon>
        <taxon>Atheliales</taxon>
        <taxon>Atheliaceae</taxon>
        <taxon>Piloderma</taxon>
    </lineage>
</organism>
<dbReference type="EMBL" id="KN832970">
    <property type="protein sequence ID" value="KIM91912.1"/>
    <property type="molecule type" value="Genomic_DNA"/>
</dbReference>
<proteinExistence type="predicted"/>
<protein>
    <submittedName>
        <fullName evidence="1">Uncharacterized protein</fullName>
    </submittedName>
</protein>
<reference evidence="1 2" key="1">
    <citation type="submission" date="2014-04" db="EMBL/GenBank/DDBJ databases">
        <authorList>
            <consortium name="DOE Joint Genome Institute"/>
            <person name="Kuo A."/>
            <person name="Tarkka M."/>
            <person name="Buscot F."/>
            <person name="Kohler A."/>
            <person name="Nagy L.G."/>
            <person name="Floudas D."/>
            <person name="Copeland A."/>
            <person name="Barry K.W."/>
            <person name="Cichocki N."/>
            <person name="Veneault-Fourrey C."/>
            <person name="LaButti K."/>
            <person name="Lindquist E.A."/>
            <person name="Lipzen A."/>
            <person name="Lundell T."/>
            <person name="Morin E."/>
            <person name="Murat C."/>
            <person name="Sun H."/>
            <person name="Tunlid A."/>
            <person name="Henrissat B."/>
            <person name="Grigoriev I.V."/>
            <person name="Hibbett D.S."/>
            <person name="Martin F."/>
            <person name="Nordberg H.P."/>
            <person name="Cantor M.N."/>
            <person name="Hua S.X."/>
        </authorList>
    </citation>
    <scope>NUCLEOTIDE SEQUENCE [LARGE SCALE GENOMIC DNA]</scope>
    <source>
        <strain evidence="1 2">F 1598</strain>
    </source>
</reference>
<dbReference type="HOGENOM" id="CLU_2747039_0_0_1"/>
<reference evidence="2" key="2">
    <citation type="submission" date="2015-01" db="EMBL/GenBank/DDBJ databases">
        <title>Evolutionary Origins and Diversification of the Mycorrhizal Mutualists.</title>
        <authorList>
            <consortium name="DOE Joint Genome Institute"/>
            <consortium name="Mycorrhizal Genomics Consortium"/>
            <person name="Kohler A."/>
            <person name="Kuo A."/>
            <person name="Nagy L.G."/>
            <person name="Floudas D."/>
            <person name="Copeland A."/>
            <person name="Barry K.W."/>
            <person name="Cichocki N."/>
            <person name="Veneault-Fourrey C."/>
            <person name="LaButti K."/>
            <person name="Lindquist E.A."/>
            <person name="Lipzen A."/>
            <person name="Lundell T."/>
            <person name="Morin E."/>
            <person name="Murat C."/>
            <person name="Riley R."/>
            <person name="Ohm R."/>
            <person name="Sun H."/>
            <person name="Tunlid A."/>
            <person name="Henrissat B."/>
            <person name="Grigoriev I.V."/>
            <person name="Hibbett D.S."/>
            <person name="Martin F."/>
        </authorList>
    </citation>
    <scope>NUCLEOTIDE SEQUENCE [LARGE SCALE GENOMIC DNA]</scope>
    <source>
        <strain evidence="2">F 1598</strain>
    </source>
</reference>
<sequence>MLLLHIVAADDYISELIYLFCTTINCIPELSMQRDKYQLDGSKSHPRHYGNNLGGTRNVLAERLTVKTKQH</sequence>
<evidence type="ECO:0000313" key="1">
    <source>
        <dbReference type="EMBL" id="KIM91912.1"/>
    </source>
</evidence>
<evidence type="ECO:0000313" key="2">
    <source>
        <dbReference type="Proteomes" id="UP000054166"/>
    </source>
</evidence>
<dbReference type="Proteomes" id="UP000054166">
    <property type="component" value="Unassembled WGS sequence"/>
</dbReference>
<dbReference type="AlphaFoldDB" id="A0A0C3CQH4"/>
<keyword evidence="2" id="KW-1185">Reference proteome</keyword>
<accession>A0A0C3CQH4</accession>